<keyword evidence="11" id="KW-0539">Nucleus</keyword>
<evidence type="ECO:0000256" key="5">
    <source>
        <dbReference type="ARBA" id="ARBA00022801"/>
    </source>
</evidence>
<dbReference type="AlphaFoldDB" id="A0A6J8BLP3"/>
<evidence type="ECO:0000256" key="7">
    <source>
        <dbReference type="ARBA" id="ARBA00022840"/>
    </source>
</evidence>
<evidence type="ECO:0000256" key="9">
    <source>
        <dbReference type="ARBA" id="ARBA00023172"/>
    </source>
</evidence>
<dbReference type="SUPFAM" id="SSF100939">
    <property type="entry name" value="SPOC domain-like"/>
    <property type="match status" value="1"/>
</dbReference>
<dbReference type="PANTHER" id="PTHR12604:SF4">
    <property type="entry name" value="X-RAY REPAIR CROSS-COMPLEMENTING PROTEIN 5"/>
    <property type="match status" value="1"/>
</dbReference>
<feature type="compositionally biased region" description="Basic and acidic residues" evidence="12">
    <location>
        <begin position="286"/>
        <end position="295"/>
    </location>
</feature>
<proteinExistence type="inferred from homology"/>
<dbReference type="FunFam" id="2.40.290.10:FF:000005">
    <property type="entry name" value="X-ray repair cross-complementing protein 5"/>
    <property type="match status" value="1"/>
</dbReference>
<name>A0A6J8BLP3_MYTCO</name>
<evidence type="ECO:0000313" key="14">
    <source>
        <dbReference type="EMBL" id="CAC5383187.1"/>
    </source>
</evidence>
<gene>
    <name evidence="14" type="ORF">MCOR_18953</name>
</gene>
<evidence type="ECO:0000256" key="1">
    <source>
        <dbReference type="ARBA" id="ARBA00004123"/>
    </source>
</evidence>
<feature type="region of interest" description="Disordered" evidence="12">
    <location>
        <begin position="286"/>
        <end position="308"/>
    </location>
</feature>
<dbReference type="GO" id="GO:0003678">
    <property type="term" value="F:DNA helicase activity"/>
    <property type="evidence" value="ECO:0007669"/>
    <property type="project" value="InterPro"/>
</dbReference>
<dbReference type="GO" id="GO:0006310">
    <property type="term" value="P:DNA recombination"/>
    <property type="evidence" value="ECO:0007669"/>
    <property type="project" value="UniProtKB-KW"/>
</dbReference>
<dbReference type="Proteomes" id="UP000507470">
    <property type="component" value="Unassembled WGS sequence"/>
</dbReference>
<dbReference type="GO" id="GO:0000723">
    <property type="term" value="P:telomere maintenance"/>
    <property type="evidence" value="ECO:0007669"/>
    <property type="project" value="InterPro"/>
</dbReference>
<keyword evidence="7" id="KW-0067">ATP-binding</keyword>
<dbReference type="Gene3D" id="1.10.1600.10">
    <property type="match status" value="1"/>
</dbReference>
<protein>
    <submittedName>
        <fullName evidence="14">XRCC5</fullName>
    </submittedName>
</protein>
<reference evidence="14 15" key="1">
    <citation type="submission" date="2020-06" db="EMBL/GenBank/DDBJ databases">
        <authorList>
            <person name="Li R."/>
            <person name="Bekaert M."/>
        </authorList>
    </citation>
    <scope>NUCLEOTIDE SEQUENCE [LARGE SCALE GENOMIC DNA]</scope>
    <source>
        <strain evidence="15">wild</strain>
    </source>
</reference>
<evidence type="ECO:0000256" key="11">
    <source>
        <dbReference type="ARBA" id="ARBA00023242"/>
    </source>
</evidence>
<accession>A0A6J8BLP3</accession>
<dbReference type="InterPro" id="IPR005160">
    <property type="entry name" value="Ku_C"/>
</dbReference>
<dbReference type="Gene3D" id="2.40.290.10">
    <property type="match status" value="1"/>
</dbReference>
<keyword evidence="5" id="KW-0378">Hydrolase</keyword>
<sequence>MKNFTLKQSWKKVYAKDADEQISTLRTYHMNDEEETEVEKEDIVEGHRYGNTLVPMSADDKENMKYRAEKCFKILGFTKGDKIKRHHYLGDGSSYVVPEKDDESAAIALSALINALYETNMVAIVRKVYSAASGPKLGCLIPHIKTEYECLIYVELPFREDIRQFTFGSLPITEDNKANVKNAPSADQLKAVDDLITDMDLSQTGDDEEDIVEALKPKFVFNPHFQRLYQCLQHRALNPDDQLPELSPLIANYLKPPQEIITKCEPGVEKIQKLFKLEEVKRKEDRTGEKLFKDGDEAEGGPVKKQKLDDDLQGGIWEKDIFWMDEAEGGPVKKQKLDDDLQGGMEDITKAEVTEVSCHGIQNN</sequence>
<dbReference type="Pfam" id="PF02735">
    <property type="entry name" value="Ku"/>
    <property type="match status" value="1"/>
</dbReference>
<feature type="domain" description="Ku" evidence="13">
    <location>
        <begin position="35"/>
        <end position="174"/>
    </location>
</feature>
<dbReference type="GO" id="GO:0043564">
    <property type="term" value="C:Ku70:Ku80 complex"/>
    <property type="evidence" value="ECO:0007669"/>
    <property type="project" value="InterPro"/>
</dbReference>
<evidence type="ECO:0000256" key="3">
    <source>
        <dbReference type="ARBA" id="ARBA00022741"/>
    </source>
</evidence>
<keyword evidence="10" id="KW-0234">DNA repair</keyword>
<dbReference type="InterPro" id="IPR006164">
    <property type="entry name" value="DNA_bd_Ku70/Ku80"/>
</dbReference>
<keyword evidence="8" id="KW-0238">DNA-binding</keyword>
<dbReference type="GO" id="GO:0006303">
    <property type="term" value="P:double-strand break repair via nonhomologous end joining"/>
    <property type="evidence" value="ECO:0007669"/>
    <property type="project" value="InterPro"/>
</dbReference>
<keyword evidence="4" id="KW-0227">DNA damage</keyword>
<dbReference type="FunFam" id="1.10.1600.10:FF:000002">
    <property type="entry name" value="X-ray repair cross-complementing protein 5"/>
    <property type="match status" value="1"/>
</dbReference>
<evidence type="ECO:0000259" key="13">
    <source>
        <dbReference type="SMART" id="SM00559"/>
    </source>
</evidence>
<evidence type="ECO:0000256" key="2">
    <source>
        <dbReference type="ARBA" id="ARBA00007726"/>
    </source>
</evidence>
<evidence type="ECO:0000313" key="15">
    <source>
        <dbReference type="Proteomes" id="UP000507470"/>
    </source>
</evidence>
<dbReference type="GO" id="GO:0003690">
    <property type="term" value="F:double-stranded DNA binding"/>
    <property type="evidence" value="ECO:0007669"/>
    <property type="project" value="TreeGrafter"/>
</dbReference>
<dbReference type="OrthoDB" id="30826at2759"/>
<dbReference type="GO" id="GO:0042162">
    <property type="term" value="F:telomeric DNA binding"/>
    <property type="evidence" value="ECO:0007669"/>
    <property type="project" value="InterPro"/>
</dbReference>
<dbReference type="EMBL" id="CACVKT020003355">
    <property type="protein sequence ID" value="CAC5383187.1"/>
    <property type="molecule type" value="Genomic_DNA"/>
</dbReference>
<dbReference type="InterPro" id="IPR016194">
    <property type="entry name" value="SPOC-like_C_dom_sf"/>
</dbReference>
<dbReference type="GO" id="GO:0005524">
    <property type="term" value="F:ATP binding"/>
    <property type="evidence" value="ECO:0007669"/>
    <property type="project" value="UniProtKB-KW"/>
</dbReference>
<evidence type="ECO:0000256" key="6">
    <source>
        <dbReference type="ARBA" id="ARBA00022806"/>
    </source>
</evidence>
<evidence type="ECO:0000256" key="4">
    <source>
        <dbReference type="ARBA" id="ARBA00022763"/>
    </source>
</evidence>
<evidence type="ECO:0000256" key="8">
    <source>
        <dbReference type="ARBA" id="ARBA00023125"/>
    </source>
</evidence>
<evidence type="ECO:0000256" key="10">
    <source>
        <dbReference type="ARBA" id="ARBA00023204"/>
    </source>
</evidence>
<dbReference type="CDD" id="cd00873">
    <property type="entry name" value="KU80"/>
    <property type="match status" value="1"/>
</dbReference>
<dbReference type="GO" id="GO:0016787">
    <property type="term" value="F:hydrolase activity"/>
    <property type="evidence" value="ECO:0007669"/>
    <property type="project" value="UniProtKB-KW"/>
</dbReference>
<organism evidence="14 15">
    <name type="scientific">Mytilus coruscus</name>
    <name type="common">Sea mussel</name>
    <dbReference type="NCBI Taxonomy" id="42192"/>
    <lineage>
        <taxon>Eukaryota</taxon>
        <taxon>Metazoa</taxon>
        <taxon>Spiralia</taxon>
        <taxon>Lophotrochozoa</taxon>
        <taxon>Mollusca</taxon>
        <taxon>Bivalvia</taxon>
        <taxon>Autobranchia</taxon>
        <taxon>Pteriomorphia</taxon>
        <taxon>Mytilida</taxon>
        <taxon>Mytiloidea</taxon>
        <taxon>Mytilidae</taxon>
        <taxon>Mytilinae</taxon>
        <taxon>Mytilus</taxon>
    </lineage>
</organism>
<comment type="subcellular location">
    <subcellularLocation>
        <location evidence="1">Nucleus</location>
    </subcellularLocation>
</comment>
<comment type="similarity">
    <text evidence="2">Belongs to the ku80 family.</text>
</comment>
<keyword evidence="15" id="KW-1185">Reference proteome</keyword>
<keyword evidence="9" id="KW-0233">DNA recombination</keyword>
<dbReference type="GO" id="GO:0003684">
    <property type="term" value="F:damaged DNA binding"/>
    <property type="evidence" value="ECO:0007669"/>
    <property type="project" value="InterPro"/>
</dbReference>
<keyword evidence="6" id="KW-0347">Helicase</keyword>
<evidence type="ECO:0000256" key="12">
    <source>
        <dbReference type="SAM" id="MobiDB-lite"/>
    </source>
</evidence>
<dbReference type="Pfam" id="PF03730">
    <property type="entry name" value="Ku_C"/>
    <property type="match status" value="1"/>
</dbReference>
<keyword evidence="3" id="KW-0547">Nucleotide-binding</keyword>
<dbReference type="InterPro" id="IPR024193">
    <property type="entry name" value="Ku80"/>
</dbReference>
<dbReference type="PANTHER" id="PTHR12604">
    <property type="entry name" value="KU AUTOANTIGEN DNA HELICASE"/>
    <property type="match status" value="1"/>
</dbReference>
<dbReference type="SMART" id="SM00559">
    <property type="entry name" value="Ku78"/>
    <property type="match status" value="1"/>
</dbReference>